<evidence type="ECO:0000256" key="7">
    <source>
        <dbReference type="ARBA" id="ARBA00023136"/>
    </source>
</evidence>
<keyword evidence="8" id="KW-0333">Golgi apparatus</keyword>
<proteinExistence type="inferred from homology"/>
<evidence type="ECO:0000256" key="3">
    <source>
        <dbReference type="ARBA" id="ARBA00005467"/>
    </source>
</evidence>
<feature type="transmembrane region" description="Helical" evidence="8">
    <location>
        <begin position="53"/>
        <end position="71"/>
    </location>
</feature>
<feature type="transmembrane region" description="Helical" evidence="8">
    <location>
        <begin position="139"/>
        <end position="159"/>
    </location>
</feature>
<feature type="transmembrane region" description="Helical" evidence="8">
    <location>
        <begin position="114"/>
        <end position="133"/>
    </location>
</feature>
<evidence type="ECO:0000256" key="6">
    <source>
        <dbReference type="ARBA" id="ARBA00022989"/>
    </source>
</evidence>
<comment type="subcellular location">
    <subcellularLocation>
        <location evidence="2 8">Golgi apparatus membrane</location>
        <topology evidence="2 8">Multi-pass membrane protein</topology>
    </subcellularLocation>
</comment>
<dbReference type="HOGENOM" id="CLU_074845_0_0_1"/>
<dbReference type="EMBL" id="JQFK01000011">
    <property type="protein sequence ID" value="KGK39161.1"/>
    <property type="molecule type" value="Genomic_DNA"/>
</dbReference>
<reference evidence="11" key="1">
    <citation type="journal article" date="2014" name="Microb. Cell Fact.">
        <title>Exploiting Issatchenkia orientalis SD108 for succinic acid production.</title>
        <authorList>
            <person name="Xiao H."/>
            <person name="Shao Z."/>
            <person name="Jiang Y."/>
            <person name="Dole S."/>
            <person name="Zhao H."/>
        </authorList>
    </citation>
    <scope>NUCLEOTIDE SEQUENCE [LARGE SCALE GENOMIC DNA]</scope>
    <source>
        <strain evidence="11">SD108</strain>
    </source>
</reference>
<organism evidence="10 11">
    <name type="scientific">Pichia kudriavzevii</name>
    <name type="common">Yeast</name>
    <name type="synonym">Issatchenkia orientalis</name>
    <dbReference type="NCBI Taxonomy" id="4909"/>
    <lineage>
        <taxon>Eukaryota</taxon>
        <taxon>Fungi</taxon>
        <taxon>Dikarya</taxon>
        <taxon>Ascomycota</taxon>
        <taxon>Saccharomycotina</taxon>
        <taxon>Pichiomycetes</taxon>
        <taxon>Pichiales</taxon>
        <taxon>Pichiaceae</taxon>
        <taxon>Pichia</taxon>
    </lineage>
</organism>
<reference evidence="9 12" key="3">
    <citation type="submission" date="2018-06" db="EMBL/GenBank/DDBJ databases">
        <title>Population genomics shows no distinction between pathogenic Candida krusei and environmental Pichia kudriavzevii: One species, four names.</title>
        <authorList>
            <person name="Douglass A.P."/>
            <person name="Offei B."/>
            <person name="Braun-Galleani S."/>
            <person name="Coughlan A.Y."/>
            <person name="Martos A."/>
            <person name="Ortiz-Merino R.A."/>
            <person name="Byrne K.P."/>
            <person name="Wolfe K.H."/>
        </authorList>
    </citation>
    <scope>NUCLEOTIDE SEQUENCE [LARGE SCALE GENOMIC DNA]</scope>
    <source>
        <strain evidence="9 12">CBS573</strain>
    </source>
</reference>
<keyword evidence="6 8" id="KW-1133">Transmembrane helix</keyword>
<comment type="function">
    <text evidence="1 8">Golgi membrane protein involved in vesicular trafficking.</text>
</comment>
<dbReference type="GO" id="GO:0000139">
    <property type="term" value="C:Golgi membrane"/>
    <property type="evidence" value="ECO:0007669"/>
    <property type="project" value="UniProtKB-SubCell"/>
</dbReference>
<comment type="similarity">
    <text evidence="3 8">Belongs to the TVP23 family.</text>
</comment>
<protein>
    <recommendedName>
        <fullName evidence="4 8">Golgi apparatus membrane protein TVP23</fullName>
    </recommendedName>
</protein>
<dbReference type="GO" id="GO:0016192">
    <property type="term" value="P:vesicle-mediated transport"/>
    <property type="evidence" value="ECO:0007669"/>
    <property type="project" value="EnsemblFungi"/>
</dbReference>
<dbReference type="KEGG" id="pkz:C5L36_0A02680"/>
<dbReference type="eggNOG" id="KOG3195">
    <property type="taxonomic scope" value="Eukaryota"/>
</dbReference>
<evidence type="ECO:0000313" key="10">
    <source>
        <dbReference type="EMBL" id="KGK39161.1"/>
    </source>
</evidence>
<dbReference type="AlphaFoldDB" id="A0A099P559"/>
<keyword evidence="5 8" id="KW-0812">Transmembrane</keyword>
<evidence type="ECO:0000313" key="9">
    <source>
        <dbReference type="EMBL" id="AWU73665.1"/>
    </source>
</evidence>
<evidence type="ECO:0000256" key="2">
    <source>
        <dbReference type="ARBA" id="ARBA00004653"/>
    </source>
</evidence>
<evidence type="ECO:0000313" key="11">
    <source>
        <dbReference type="Proteomes" id="UP000029867"/>
    </source>
</evidence>
<keyword evidence="12" id="KW-1185">Reference proteome</keyword>
<evidence type="ECO:0000256" key="4">
    <source>
        <dbReference type="ARBA" id="ARBA00013603"/>
    </source>
</evidence>
<dbReference type="InterPro" id="IPR008564">
    <property type="entry name" value="TVP23-like"/>
</dbReference>
<dbReference type="OrthoDB" id="2151161at2759"/>
<dbReference type="RefSeq" id="XP_029319142.1">
    <property type="nucleotide sequence ID" value="XM_029463282.1"/>
</dbReference>
<dbReference type="VEuPathDB" id="FungiDB:C5L36_0A02680"/>
<dbReference type="STRING" id="4909.A0A099P559"/>
<keyword evidence="7 8" id="KW-0472">Membrane</keyword>
<evidence type="ECO:0000256" key="1">
    <source>
        <dbReference type="ARBA" id="ARBA00003246"/>
    </source>
</evidence>
<evidence type="ECO:0000256" key="5">
    <source>
        <dbReference type="ARBA" id="ARBA00022692"/>
    </source>
</evidence>
<dbReference type="GO" id="GO:0009306">
    <property type="term" value="P:protein secretion"/>
    <property type="evidence" value="ECO:0007669"/>
    <property type="project" value="TreeGrafter"/>
</dbReference>
<dbReference type="Pfam" id="PF05832">
    <property type="entry name" value="DUF846"/>
    <property type="match status" value="1"/>
</dbReference>
<reference evidence="10" key="2">
    <citation type="submission" date="2014-08" db="EMBL/GenBank/DDBJ databases">
        <title>Exploiting Issatchenkia orientalis SD108 for Succinic Acid Production.</title>
        <authorList>
            <person name="Xiao H."/>
            <person name="Shao Z."/>
            <person name="Jiang Y."/>
            <person name="Dole S."/>
            <person name="Zhao H."/>
        </authorList>
    </citation>
    <scope>NUCLEOTIDE SEQUENCE [LARGE SCALE GENOMIC DNA]</scope>
    <source>
        <strain evidence="10">SD108</strain>
    </source>
</reference>
<evidence type="ECO:0000256" key="8">
    <source>
        <dbReference type="RuleBase" id="RU361206"/>
    </source>
</evidence>
<dbReference type="GeneID" id="40381375"/>
<sequence length="197" mass="22573">MSEPAAVPQDSIARTMYQRLLESSHPIALLSFLTFRLLPIFIYLFGMLFTSNYILYFITIILLVSADFWNVKNIAGRLLVGLRWWNETNELGQTIWVFETADPNRYINPIDSKVFWLMMYITPIAWVLFAIMSVLKLHLISLILIIIAISLSITNTMAYNKCDKFGKANNIANDVMSSFSIPFLSKLNPFGRLFGSN</sequence>
<accession>A0A099P559</accession>
<dbReference type="Proteomes" id="UP000029867">
    <property type="component" value="Unassembled WGS sequence"/>
</dbReference>
<dbReference type="PANTHER" id="PTHR13019:SF7">
    <property type="entry name" value="GOLGI APPARATUS MEMBRANE PROTEIN TVP23"/>
    <property type="match status" value="1"/>
</dbReference>
<evidence type="ECO:0000313" key="12">
    <source>
        <dbReference type="Proteomes" id="UP000249293"/>
    </source>
</evidence>
<dbReference type="EMBL" id="CP028773">
    <property type="protein sequence ID" value="AWU73665.1"/>
    <property type="molecule type" value="Genomic_DNA"/>
</dbReference>
<name>A0A099P559_PICKU</name>
<dbReference type="PANTHER" id="PTHR13019">
    <property type="entry name" value="GOLGI APPARATUS MEMBRANE PROTEIN TVP23"/>
    <property type="match status" value="1"/>
</dbReference>
<gene>
    <name evidence="9" type="ORF">C5L36_0A02680</name>
    <name evidence="10" type="ORF">JL09_g1635</name>
</gene>
<dbReference type="Proteomes" id="UP000249293">
    <property type="component" value="Chromosome 1"/>
</dbReference>